<evidence type="ECO:0000256" key="1">
    <source>
        <dbReference type="SAM" id="SignalP"/>
    </source>
</evidence>
<dbReference type="RefSeq" id="WP_154355883.1">
    <property type="nucleotide sequence ID" value="NZ_WKJL01000001.1"/>
</dbReference>
<evidence type="ECO:0000313" key="4">
    <source>
        <dbReference type="Proteomes" id="UP000439986"/>
    </source>
</evidence>
<dbReference type="InterPro" id="IPR013424">
    <property type="entry name" value="Ice-binding_C"/>
</dbReference>
<accession>A0A844D7P2</accession>
<dbReference type="PROSITE" id="PS51257">
    <property type="entry name" value="PROKAR_LIPOPROTEIN"/>
    <property type="match status" value="1"/>
</dbReference>
<gene>
    <name evidence="3" type="ORF">GJ698_01905</name>
</gene>
<feature type="domain" description="Ice-binding protein C-terminal" evidence="2">
    <location>
        <begin position="206"/>
        <end position="230"/>
    </location>
</feature>
<organism evidence="3 4">
    <name type="scientific">Duganella aquatilis</name>
    <dbReference type="NCBI Taxonomy" id="2666082"/>
    <lineage>
        <taxon>Bacteria</taxon>
        <taxon>Pseudomonadati</taxon>
        <taxon>Pseudomonadota</taxon>
        <taxon>Betaproteobacteria</taxon>
        <taxon>Burkholderiales</taxon>
        <taxon>Oxalobacteraceae</taxon>
        <taxon>Telluria group</taxon>
        <taxon>Duganella</taxon>
    </lineage>
</organism>
<dbReference type="Proteomes" id="UP000439986">
    <property type="component" value="Unassembled WGS sequence"/>
</dbReference>
<dbReference type="Pfam" id="PF07589">
    <property type="entry name" value="PEP-CTERM"/>
    <property type="match status" value="1"/>
</dbReference>
<keyword evidence="1" id="KW-0732">Signal</keyword>
<sequence length="232" mass="24417">MKVKIIAIASLLASCVCGVAKADFPIPNDPYGNPIDAGVINPVTVPNLTNGSYVSSGWILGYTFHLNQDTLVNALGSTLGNTHISTVDIWNSSGDIVASAYTNSQDSTKVGAYYFTAIDTIRLAAGDYTIAGAGFYTFDAPIWINSSTDDGSHVSPLITVTGGLFDQTTANYANGLAQAYSNFKYYNASQGRTSSYPVTFSGVAAAVPEPETYIMLLLGLAAVGAVRARRRS</sequence>
<dbReference type="AlphaFoldDB" id="A0A844D7P2"/>
<name>A0A844D7P2_9BURK</name>
<evidence type="ECO:0000259" key="2">
    <source>
        <dbReference type="Pfam" id="PF07589"/>
    </source>
</evidence>
<protein>
    <submittedName>
        <fullName evidence="3">PEP-CTERM sorting domain-containing protein</fullName>
    </submittedName>
</protein>
<feature type="chain" id="PRO_5032734703" evidence="1">
    <location>
        <begin position="23"/>
        <end position="232"/>
    </location>
</feature>
<proteinExistence type="predicted"/>
<feature type="signal peptide" evidence="1">
    <location>
        <begin position="1"/>
        <end position="22"/>
    </location>
</feature>
<keyword evidence="4" id="KW-1185">Reference proteome</keyword>
<reference evidence="3 4" key="1">
    <citation type="submission" date="2019-11" db="EMBL/GenBank/DDBJ databases">
        <title>Novel species isolated from a subtropical stream in China.</title>
        <authorList>
            <person name="Lu H."/>
        </authorList>
    </citation>
    <scope>NUCLEOTIDE SEQUENCE [LARGE SCALE GENOMIC DNA]</scope>
    <source>
        <strain evidence="3 4">FT26W</strain>
    </source>
</reference>
<dbReference type="NCBIfam" id="TIGR02595">
    <property type="entry name" value="PEP_CTERM"/>
    <property type="match status" value="1"/>
</dbReference>
<evidence type="ECO:0000313" key="3">
    <source>
        <dbReference type="EMBL" id="MRW82844.1"/>
    </source>
</evidence>
<dbReference type="EMBL" id="WKJL01000001">
    <property type="protein sequence ID" value="MRW82844.1"/>
    <property type="molecule type" value="Genomic_DNA"/>
</dbReference>
<comment type="caution">
    <text evidence="3">The sequence shown here is derived from an EMBL/GenBank/DDBJ whole genome shotgun (WGS) entry which is preliminary data.</text>
</comment>